<dbReference type="EMBL" id="QGNW01001601">
    <property type="protein sequence ID" value="RVW35591.1"/>
    <property type="molecule type" value="Genomic_DNA"/>
</dbReference>
<dbReference type="PANTHER" id="PTHR36766">
    <property type="entry name" value="PLANT BROAD-SPECTRUM MILDEW RESISTANCE PROTEIN RPW8"/>
    <property type="match status" value="1"/>
</dbReference>
<dbReference type="InterPro" id="IPR041118">
    <property type="entry name" value="Rx_N"/>
</dbReference>
<dbReference type="Gene3D" id="3.40.50.300">
    <property type="entry name" value="P-loop containing nucleotide triphosphate hydrolases"/>
    <property type="match status" value="1"/>
</dbReference>
<dbReference type="FunFam" id="3.40.50.300:FF:001091">
    <property type="entry name" value="Probable disease resistance protein At1g61300"/>
    <property type="match status" value="1"/>
</dbReference>
<organism evidence="8 9">
    <name type="scientific">Vitis vinifera</name>
    <name type="common">Grape</name>
    <dbReference type="NCBI Taxonomy" id="29760"/>
    <lineage>
        <taxon>Eukaryota</taxon>
        <taxon>Viridiplantae</taxon>
        <taxon>Streptophyta</taxon>
        <taxon>Embryophyta</taxon>
        <taxon>Tracheophyta</taxon>
        <taxon>Spermatophyta</taxon>
        <taxon>Magnoliopsida</taxon>
        <taxon>eudicotyledons</taxon>
        <taxon>Gunneridae</taxon>
        <taxon>Pentapetalae</taxon>
        <taxon>rosids</taxon>
        <taxon>Vitales</taxon>
        <taxon>Vitaceae</taxon>
        <taxon>Viteae</taxon>
        <taxon>Vitis</taxon>
    </lineage>
</organism>
<dbReference type="GO" id="GO:0005524">
    <property type="term" value="F:ATP binding"/>
    <property type="evidence" value="ECO:0007669"/>
    <property type="project" value="UniProtKB-KW"/>
</dbReference>
<dbReference type="Gene3D" id="1.10.10.10">
    <property type="entry name" value="Winged helix-like DNA-binding domain superfamily/Winged helix DNA-binding domain"/>
    <property type="match status" value="1"/>
</dbReference>
<evidence type="ECO:0000259" key="5">
    <source>
        <dbReference type="Pfam" id="PF00931"/>
    </source>
</evidence>
<accession>A0A438DJF9</accession>
<evidence type="ECO:0000259" key="6">
    <source>
        <dbReference type="Pfam" id="PF18052"/>
    </source>
</evidence>
<dbReference type="Proteomes" id="UP000288805">
    <property type="component" value="Unassembled WGS sequence"/>
</dbReference>
<evidence type="ECO:0000256" key="3">
    <source>
        <dbReference type="ARBA" id="ARBA00022821"/>
    </source>
</evidence>
<feature type="domain" description="NB-ARC" evidence="5">
    <location>
        <begin position="161"/>
        <end position="329"/>
    </location>
</feature>
<evidence type="ECO:0000313" key="8">
    <source>
        <dbReference type="EMBL" id="RVW35591.1"/>
    </source>
</evidence>
<dbReference type="InterPro" id="IPR038005">
    <property type="entry name" value="RX-like_CC"/>
</dbReference>
<evidence type="ECO:0000313" key="9">
    <source>
        <dbReference type="Proteomes" id="UP000288805"/>
    </source>
</evidence>
<evidence type="ECO:0000256" key="4">
    <source>
        <dbReference type="ARBA" id="ARBA00022840"/>
    </source>
</evidence>
<dbReference type="InterPro" id="IPR027417">
    <property type="entry name" value="P-loop_NTPase"/>
</dbReference>
<dbReference type="GO" id="GO:0043531">
    <property type="term" value="F:ADP binding"/>
    <property type="evidence" value="ECO:0007669"/>
    <property type="project" value="InterPro"/>
</dbReference>
<dbReference type="InterPro" id="IPR002182">
    <property type="entry name" value="NB-ARC"/>
</dbReference>
<feature type="domain" description="Disease resistance protein winged helix" evidence="7">
    <location>
        <begin position="354"/>
        <end position="406"/>
    </location>
</feature>
<keyword evidence="1" id="KW-0677">Repeat</keyword>
<dbReference type="PANTHER" id="PTHR36766:SF70">
    <property type="entry name" value="DISEASE RESISTANCE PROTEIN RGA4"/>
    <property type="match status" value="1"/>
</dbReference>
<dbReference type="InterPro" id="IPR036388">
    <property type="entry name" value="WH-like_DNA-bd_sf"/>
</dbReference>
<keyword evidence="2" id="KW-0547">Nucleotide-binding</keyword>
<reference evidence="8 9" key="1">
    <citation type="journal article" date="2018" name="PLoS Genet.">
        <title>Population sequencing reveals clonal diversity and ancestral inbreeding in the grapevine cultivar Chardonnay.</title>
        <authorList>
            <person name="Roach M.J."/>
            <person name="Johnson D.L."/>
            <person name="Bohlmann J."/>
            <person name="van Vuuren H.J."/>
            <person name="Jones S.J."/>
            <person name="Pretorius I.S."/>
            <person name="Schmidt S.A."/>
            <person name="Borneman A.R."/>
        </authorList>
    </citation>
    <scope>NUCLEOTIDE SEQUENCE [LARGE SCALE GENOMIC DNA]</scope>
    <source>
        <strain evidence="9">cv. Chardonnay</strain>
        <tissue evidence="8">Leaf</tissue>
    </source>
</reference>
<dbReference type="CDD" id="cd14798">
    <property type="entry name" value="RX-CC_like"/>
    <property type="match status" value="1"/>
</dbReference>
<dbReference type="SUPFAM" id="SSF52540">
    <property type="entry name" value="P-loop containing nucleoside triphosphate hydrolases"/>
    <property type="match status" value="1"/>
</dbReference>
<dbReference type="Pfam" id="PF18052">
    <property type="entry name" value="Rx_N"/>
    <property type="match status" value="1"/>
</dbReference>
<dbReference type="PRINTS" id="PR00364">
    <property type="entry name" value="DISEASERSIST"/>
</dbReference>
<dbReference type="Pfam" id="PF23559">
    <property type="entry name" value="WHD_DRP"/>
    <property type="match status" value="1"/>
</dbReference>
<gene>
    <name evidence="8" type="primary">VvCHDh000660_4</name>
    <name evidence="8" type="ORF">CK203_112566</name>
</gene>
<dbReference type="Gene3D" id="1.20.5.4130">
    <property type="match status" value="1"/>
</dbReference>
<dbReference type="OrthoDB" id="3027644at2759"/>
<sequence length="468" mass="53730">MAESIVTVFLEKLTDLLSQEAFLLSRVEEQVNLLSIDLEWMRHFLKDADAKRRYDPRIKLWVSQIRDVTYDAEDVIDRFMFEMNHQQQGSLKCLKFLKLRLVHKLESRIREINTKIEKIKAAKSTFVVETLPAASSPNEVVPHRERRAPIVEEVNVVGIQEDAKSVKQKLLNGEMRRAVVSIVGMGGLGKTTLAKKVYNDNDVQQCFDCHAWIYVSQEYTIRELLLGIAVRVGILSEEERSKMNESDLGNSLRDYLTTKKYLIVMDDMWRNEAWDRLGLYFPDSVNGSRVLITSRNKEIGLYADPQTIPHELSFLTEEESWELFLKKIFLAGSANAVCPRELEELGKKIVANCGEGFIQRGEEIGEDVAEDHLQELVHRSMIQVAARSFDGRVMSCRMHDLLRDLATSEAKDTKFFEGYGSMILHPLRVKLLIVLDLERMPINTIPEGIGELIHLKYLCLKYDSPLVL</sequence>
<evidence type="ECO:0000256" key="2">
    <source>
        <dbReference type="ARBA" id="ARBA00022741"/>
    </source>
</evidence>
<feature type="domain" description="Disease resistance N-terminal" evidence="6">
    <location>
        <begin position="5"/>
        <end position="88"/>
    </location>
</feature>
<evidence type="ECO:0000256" key="1">
    <source>
        <dbReference type="ARBA" id="ARBA00022737"/>
    </source>
</evidence>
<protein>
    <submittedName>
        <fullName evidence="8">Putative disease resistance protein</fullName>
    </submittedName>
</protein>
<dbReference type="GO" id="GO:0006952">
    <property type="term" value="P:defense response"/>
    <property type="evidence" value="ECO:0007669"/>
    <property type="project" value="UniProtKB-KW"/>
</dbReference>
<keyword evidence="3" id="KW-0611">Plant defense</keyword>
<name>A0A438DJF9_VITVI</name>
<dbReference type="InterPro" id="IPR058922">
    <property type="entry name" value="WHD_DRP"/>
</dbReference>
<proteinExistence type="predicted"/>
<dbReference type="Pfam" id="PF00931">
    <property type="entry name" value="NB-ARC"/>
    <property type="match status" value="1"/>
</dbReference>
<comment type="caution">
    <text evidence="8">The sequence shown here is derived from an EMBL/GenBank/DDBJ whole genome shotgun (WGS) entry which is preliminary data.</text>
</comment>
<keyword evidence="4" id="KW-0067">ATP-binding</keyword>
<dbReference type="AlphaFoldDB" id="A0A438DJF9"/>
<evidence type="ECO:0000259" key="7">
    <source>
        <dbReference type="Pfam" id="PF23559"/>
    </source>
</evidence>